<dbReference type="PANTHER" id="PTHR14499">
    <property type="entry name" value="POTASSIUM CHANNEL TETRAMERIZATION DOMAIN-CONTAINING"/>
    <property type="match status" value="1"/>
</dbReference>
<dbReference type="PANTHER" id="PTHR14499:SF136">
    <property type="entry name" value="GH08630P"/>
    <property type="match status" value="1"/>
</dbReference>
<dbReference type="STRING" id="2018661.A0A2A2KMX3"/>
<feature type="domain" description="BTB" evidence="1">
    <location>
        <begin position="6"/>
        <end position="73"/>
    </location>
</feature>
<dbReference type="Pfam" id="PF02214">
    <property type="entry name" value="BTB_2"/>
    <property type="match status" value="1"/>
</dbReference>
<evidence type="ECO:0000313" key="2">
    <source>
        <dbReference type="EMBL" id="PAV75295.1"/>
    </source>
</evidence>
<evidence type="ECO:0000259" key="1">
    <source>
        <dbReference type="PROSITE" id="PS50097"/>
    </source>
</evidence>
<dbReference type="SUPFAM" id="SSF54695">
    <property type="entry name" value="POZ domain"/>
    <property type="match status" value="1"/>
</dbReference>
<dbReference type="SMART" id="SM00225">
    <property type="entry name" value="BTB"/>
    <property type="match status" value="1"/>
</dbReference>
<sequence length="227" mass="26140">MNDLNRRVALQVGSDVFETTRLTLTRLPNSYLARLVLNNPQESRFQIGNNGVVLKHTNEVLNFLRDGKIPLPETIQQIDELKREAEMLNMPELVDFIETEENRGPPFFRGDKVEWKDKNPYRMFQSLNWNFDGNDSDESAPLCFRSNSEENYTCPLCGITTEQLREIYPDNYRSIFSEPRTATQSTGCVWKVHADSCCVDVSFAMFSYVYHIPAKLLQLADSDNPVT</sequence>
<dbReference type="InterPro" id="IPR000210">
    <property type="entry name" value="BTB/POZ_dom"/>
</dbReference>
<reference evidence="2 3" key="1">
    <citation type="journal article" date="2017" name="Curr. Biol.">
        <title>Genome architecture and evolution of a unichromosomal asexual nematode.</title>
        <authorList>
            <person name="Fradin H."/>
            <person name="Zegar C."/>
            <person name="Gutwein M."/>
            <person name="Lucas J."/>
            <person name="Kovtun M."/>
            <person name="Corcoran D."/>
            <person name="Baugh L.R."/>
            <person name="Kiontke K."/>
            <person name="Gunsalus K."/>
            <person name="Fitch D.H."/>
            <person name="Piano F."/>
        </authorList>
    </citation>
    <scope>NUCLEOTIDE SEQUENCE [LARGE SCALE GENOMIC DNA]</scope>
    <source>
        <strain evidence="2">PF1309</strain>
    </source>
</reference>
<name>A0A2A2KMX3_9BILA</name>
<keyword evidence="3" id="KW-1185">Reference proteome</keyword>
<dbReference type="InterPro" id="IPR011333">
    <property type="entry name" value="SKP1/BTB/POZ_sf"/>
</dbReference>
<dbReference type="Gene3D" id="3.30.710.10">
    <property type="entry name" value="Potassium Channel Kv1.1, Chain A"/>
    <property type="match status" value="1"/>
</dbReference>
<dbReference type="InterPro" id="IPR003131">
    <property type="entry name" value="T1-type_BTB"/>
</dbReference>
<gene>
    <name evidence="2" type="ORF">WR25_03655</name>
</gene>
<dbReference type="OrthoDB" id="2333377at2759"/>
<organism evidence="2 3">
    <name type="scientific">Diploscapter pachys</name>
    <dbReference type="NCBI Taxonomy" id="2018661"/>
    <lineage>
        <taxon>Eukaryota</taxon>
        <taxon>Metazoa</taxon>
        <taxon>Ecdysozoa</taxon>
        <taxon>Nematoda</taxon>
        <taxon>Chromadorea</taxon>
        <taxon>Rhabditida</taxon>
        <taxon>Rhabditina</taxon>
        <taxon>Rhabditomorpha</taxon>
        <taxon>Rhabditoidea</taxon>
        <taxon>Rhabditidae</taxon>
        <taxon>Diploscapter</taxon>
    </lineage>
</organism>
<protein>
    <recommendedName>
        <fullName evidence="1">BTB domain-containing protein</fullName>
    </recommendedName>
</protein>
<dbReference type="GO" id="GO:0051260">
    <property type="term" value="P:protein homooligomerization"/>
    <property type="evidence" value="ECO:0007669"/>
    <property type="project" value="InterPro"/>
</dbReference>
<comment type="caution">
    <text evidence="2">The sequence shown here is derived from an EMBL/GenBank/DDBJ whole genome shotgun (WGS) entry which is preliminary data.</text>
</comment>
<proteinExistence type="predicted"/>
<evidence type="ECO:0000313" key="3">
    <source>
        <dbReference type="Proteomes" id="UP000218231"/>
    </source>
</evidence>
<dbReference type="EMBL" id="LIAE01008137">
    <property type="protein sequence ID" value="PAV75295.1"/>
    <property type="molecule type" value="Genomic_DNA"/>
</dbReference>
<dbReference type="PROSITE" id="PS50097">
    <property type="entry name" value="BTB"/>
    <property type="match status" value="1"/>
</dbReference>
<dbReference type="Proteomes" id="UP000218231">
    <property type="component" value="Unassembled WGS sequence"/>
</dbReference>
<dbReference type="AlphaFoldDB" id="A0A2A2KMX3"/>
<accession>A0A2A2KMX3</accession>